<dbReference type="Pfam" id="PF00069">
    <property type="entry name" value="Pkinase"/>
    <property type="match status" value="1"/>
</dbReference>
<dbReference type="Proteomes" id="UP000379480">
    <property type="component" value="Unassembled WGS sequence"/>
</dbReference>
<protein>
    <submittedName>
        <fullName evidence="7">Serine/threonine-protein kinase PknD</fullName>
        <ecNumber evidence="7">2.7.11.1</ecNumber>
    </submittedName>
</protein>
<evidence type="ECO:0000256" key="5">
    <source>
        <dbReference type="ARBA" id="ARBA00022840"/>
    </source>
</evidence>
<keyword evidence="4 7" id="KW-0418">Kinase</keyword>
<dbReference type="EC" id="2.7.11.1" evidence="7"/>
<dbReference type="InterPro" id="IPR011009">
    <property type="entry name" value="Kinase-like_dom_sf"/>
</dbReference>
<evidence type="ECO:0000313" key="7">
    <source>
        <dbReference type="EMBL" id="VVN66328.1"/>
    </source>
</evidence>
<proteinExistence type="predicted"/>
<evidence type="ECO:0000256" key="4">
    <source>
        <dbReference type="ARBA" id="ARBA00022777"/>
    </source>
</evidence>
<accession>A0A5E6ZJ24</accession>
<evidence type="ECO:0000313" key="8">
    <source>
        <dbReference type="Proteomes" id="UP000379480"/>
    </source>
</evidence>
<dbReference type="EMBL" id="CABVHY010000001">
    <property type="protein sequence ID" value="VVN66328.1"/>
    <property type="molecule type" value="Genomic_DNA"/>
</dbReference>
<reference evidence="7 8" key="1">
    <citation type="submission" date="2019-09" db="EMBL/GenBank/DDBJ databases">
        <authorList>
            <person name="Chandra G."/>
            <person name="Truman W A."/>
        </authorList>
    </citation>
    <scope>NUCLEOTIDE SEQUENCE [LARGE SCALE GENOMIC DNA]</scope>
    <source>
        <strain evidence="7">PS723</strain>
    </source>
</reference>
<dbReference type="GO" id="GO:0005524">
    <property type="term" value="F:ATP binding"/>
    <property type="evidence" value="ECO:0007669"/>
    <property type="project" value="UniProtKB-KW"/>
</dbReference>
<dbReference type="InterPro" id="IPR030616">
    <property type="entry name" value="Aur-like"/>
</dbReference>
<dbReference type="SMART" id="SM00220">
    <property type="entry name" value="S_TKc"/>
    <property type="match status" value="1"/>
</dbReference>
<evidence type="ECO:0000259" key="6">
    <source>
        <dbReference type="PROSITE" id="PS50011"/>
    </source>
</evidence>
<dbReference type="InterPro" id="IPR000719">
    <property type="entry name" value="Prot_kinase_dom"/>
</dbReference>
<keyword evidence="3" id="KW-0547">Nucleotide-binding</keyword>
<sequence length="358" mass="39640">MISPGNIIAGRYEVLRHVGRGGMQEVYCARDLLLEIDVALKTPQPGQVARRFKNSAIIAAKVNHHNVAKTFDYVEDGECVYLIEEFVDGETLEEKLVRFGCLDPHLGAHVLHHLAKGIQASHRVGVIHRDLKPSNVMVSRGVNLQNLKITDFGIATLTAEVFDEAHNRGDLTNSTSGTIKGALPFMAPEMMFKKPGELSGSPADIWSLGAMMFRLLTGEYPFGLYLEAAVNVKTQNRKEWPLFMTNKAQFRPLSLELQKIINSCLNYDPVARPTAESLALSCRELCYLAVDREEGTVDKLIQHGYSGFASTVNKTVFFSMESAYGPTRPNEADNNHICFSSFPGAPNERAHPVLVIKP</sequence>
<keyword evidence="1" id="KW-0723">Serine/threonine-protein kinase</keyword>
<dbReference type="RefSeq" id="WP_150801760.1">
    <property type="nucleotide sequence ID" value="NZ_CABVHY010000001.1"/>
</dbReference>
<evidence type="ECO:0000256" key="2">
    <source>
        <dbReference type="ARBA" id="ARBA00022679"/>
    </source>
</evidence>
<dbReference type="SUPFAM" id="SSF56112">
    <property type="entry name" value="Protein kinase-like (PK-like)"/>
    <property type="match status" value="1"/>
</dbReference>
<dbReference type="PROSITE" id="PS50011">
    <property type="entry name" value="PROTEIN_KINASE_DOM"/>
    <property type="match status" value="1"/>
</dbReference>
<evidence type="ECO:0000256" key="3">
    <source>
        <dbReference type="ARBA" id="ARBA00022741"/>
    </source>
</evidence>
<name>A0A5E6ZJ24_PSEFL</name>
<dbReference type="AlphaFoldDB" id="A0A5E6ZJ24"/>
<gene>
    <name evidence="7" type="primary">pknD_2</name>
    <name evidence="7" type="ORF">PS723_00118</name>
</gene>
<dbReference type="OrthoDB" id="9801841at2"/>
<dbReference type="Gene3D" id="1.10.510.10">
    <property type="entry name" value="Transferase(Phosphotransferase) domain 1"/>
    <property type="match status" value="1"/>
</dbReference>
<dbReference type="InterPro" id="IPR008271">
    <property type="entry name" value="Ser/Thr_kinase_AS"/>
</dbReference>
<dbReference type="PROSITE" id="PS00108">
    <property type="entry name" value="PROTEIN_KINASE_ST"/>
    <property type="match status" value="1"/>
</dbReference>
<organism evidence="7 8">
    <name type="scientific">Pseudomonas fluorescens</name>
    <dbReference type="NCBI Taxonomy" id="294"/>
    <lineage>
        <taxon>Bacteria</taxon>
        <taxon>Pseudomonadati</taxon>
        <taxon>Pseudomonadota</taxon>
        <taxon>Gammaproteobacteria</taxon>
        <taxon>Pseudomonadales</taxon>
        <taxon>Pseudomonadaceae</taxon>
        <taxon>Pseudomonas</taxon>
    </lineage>
</organism>
<dbReference type="CDD" id="cd14014">
    <property type="entry name" value="STKc_PknB_like"/>
    <property type="match status" value="1"/>
</dbReference>
<keyword evidence="2 7" id="KW-0808">Transferase</keyword>
<evidence type="ECO:0000256" key="1">
    <source>
        <dbReference type="ARBA" id="ARBA00022527"/>
    </source>
</evidence>
<feature type="domain" description="Protein kinase" evidence="6">
    <location>
        <begin position="12"/>
        <end position="288"/>
    </location>
</feature>
<dbReference type="PANTHER" id="PTHR24350">
    <property type="entry name" value="SERINE/THREONINE-PROTEIN KINASE IAL-RELATED"/>
    <property type="match status" value="1"/>
</dbReference>
<dbReference type="Gene3D" id="3.30.200.20">
    <property type="entry name" value="Phosphorylase Kinase, domain 1"/>
    <property type="match status" value="1"/>
</dbReference>
<keyword evidence="5" id="KW-0067">ATP-binding</keyword>
<dbReference type="GO" id="GO:0004674">
    <property type="term" value="F:protein serine/threonine kinase activity"/>
    <property type="evidence" value="ECO:0007669"/>
    <property type="project" value="UniProtKB-KW"/>
</dbReference>